<gene>
    <name evidence="1" type="ORF">FOZG_04536</name>
</gene>
<protein>
    <submittedName>
        <fullName evidence="1">Uncharacterized protein</fullName>
    </submittedName>
</protein>
<accession>W9KG87</accession>
<dbReference type="EMBL" id="JH717898">
    <property type="protein sequence ID" value="EWZ43427.1"/>
    <property type="molecule type" value="Genomic_DNA"/>
</dbReference>
<reference evidence="1" key="2">
    <citation type="submission" date="2012-06" db="EMBL/GenBank/DDBJ databases">
        <title>Annotation of the Genome Sequence of Fusarium oxysporum Fo47.</title>
        <authorList>
            <consortium name="The Broad Institute Genomics Platform"/>
            <person name="Ma L.-J."/>
            <person name="Corby-Kistler H."/>
            <person name="Broz K."/>
            <person name="Gale L.R."/>
            <person name="Jonkers W."/>
            <person name="O'Donnell K."/>
            <person name="Ploetz R."/>
            <person name="Steinberg C."/>
            <person name="Schwartz D.C."/>
            <person name="VanEtten H."/>
            <person name="Zhou S."/>
            <person name="Young S.K."/>
            <person name="Zeng Q."/>
            <person name="Gargeya S."/>
            <person name="Fitzgerald M."/>
            <person name="Abouelleil A."/>
            <person name="Alvarado L."/>
            <person name="Chapman S.B."/>
            <person name="Gainer-Dewar J."/>
            <person name="Goldberg J."/>
            <person name="Griggs A."/>
            <person name="Gujja S."/>
            <person name="Hansen M."/>
            <person name="Howarth C."/>
            <person name="Imamovic A."/>
            <person name="Ireland A."/>
            <person name="Larimer J."/>
            <person name="McCowan C."/>
            <person name="Murphy C."/>
            <person name="Pearson M."/>
            <person name="Poon T.W."/>
            <person name="Priest M."/>
            <person name="Roberts A."/>
            <person name="Saif S."/>
            <person name="Shea T."/>
            <person name="Sykes S."/>
            <person name="Wortman J."/>
            <person name="Nusbaum C."/>
            <person name="Birren B."/>
        </authorList>
    </citation>
    <scope>NUCLEOTIDE SEQUENCE</scope>
    <source>
        <strain evidence="1">Fo47</strain>
    </source>
</reference>
<dbReference type="AlphaFoldDB" id="W9KG87"/>
<dbReference type="Proteomes" id="UP000030766">
    <property type="component" value="Unassembled WGS sequence"/>
</dbReference>
<dbReference type="HOGENOM" id="CLU_1019371_0_0_1"/>
<dbReference type="VEuPathDB" id="FungiDB:FOZG_04536"/>
<organism evidence="1">
    <name type="scientific">Fusarium oxysporum Fo47</name>
    <dbReference type="NCBI Taxonomy" id="660027"/>
    <lineage>
        <taxon>Eukaryota</taxon>
        <taxon>Fungi</taxon>
        <taxon>Dikarya</taxon>
        <taxon>Ascomycota</taxon>
        <taxon>Pezizomycotina</taxon>
        <taxon>Sordariomycetes</taxon>
        <taxon>Hypocreomycetidae</taxon>
        <taxon>Hypocreales</taxon>
        <taxon>Nectriaceae</taxon>
        <taxon>Fusarium</taxon>
        <taxon>Fusarium oxysporum species complex</taxon>
    </lineage>
</organism>
<reference evidence="1" key="1">
    <citation type="submission" date="2011-06" db="EMBL/GenBank/DDBJ databases">
        <title>The Genome Sequence of Fusarium oxysporum Fo47.</title>
        <authorList>
            <consortium name="The Broad Institute Genome Sequencing Platform"/>
            <person name="Ma L.-J."/>
            <person name="Gale L.R."/>
            <person name="Schwartz D.C."/>
            <person name="Zhou S."/>
            <person name="Corby-Kistler H."/>
            <person name="Young S.K."/>
            <person name="Zeng Q."/>
            <person name="Gargeya S."/>
            <person name="Fitzgerald M."/>
            <person name="Haas B."/>
            <person name="Abouelleil A."/>
            <person name="Alvarado L."/>
            <person name="Arachchi H.M."/>
            <person name="Berlin A."/>
            <person name="Brown A."/>
            <person name="Chapman S.B."/>
            <person name="Chen Z."/>
            <person name="Dunbar C."/>
            <person name="Freedman E."/>
            <person name="Gearin G."/>
            <person name="Gellesch M."/>
            <person name="Goldberg J."/>
            <person name="Griggs A."/>
            <person name="Gujja S."/>
            <person name="Heiman D."/>
            <person name="Howarth C."/>
            <person name="Larson L."/>
            <person name="Lui A."/>
            <person name="MacDonald P.J.P."/>
            <person name="Mehta T."/>
            <person name="Montmayeur A."/>
            <person name="Murphy C."/>
            <person name="Neiman D."/>
            <person name="Pearson M."/>
            <person name="Priest M."/>
            <person name="Roberts A."/>
            <person name="Saif S."/>
            <person name="Shea T."/>
            <person name="Shenoy N."/>
            <person name="Sisk P."/>
            <person name="Stolte C."/>
            <person name="Sykes S."/>
            <person name="Wortman J."/>
            <person name="Nusbaum C."/>
            <person name="Birren B."/>
        </authorList>
    </citation>
    <scope>NUCLEOTIDE SEQUENCE [LARGE SCALE GENOMIC DNA]</scope>
    <source>
        <strain evidence="1">Fo47</strain>
    </source>
</reference>
<sequence>MERVKPLAPKLMINIHPEWVKKLRDDWNICCSFGFKSDSSKEEFNIIAWARTPQRNYNVSFEDIYEIGAYADNVKLGDEIVPNTELVRVKLGDTVSLSKGWTISLVEPPEDVAPDGFRFRTKSDGDASAVVMKYIHQEMQPVYIAGLGTDPLPSGTYTIKPTGNVCFFFLGQQEKTAFSLNKVSNPKIIQYAGKLPLTVSYDREGNWIVGNDIDLNPGSH</sequence>
<proteinExistence type="predicted"/>
<name>W9KG87_FUSOX</name>
<evidence type="ECO:0000313" key="1">
    <source>
        <dbReference type="EMBL" id="EWZ43427.1"/>
    </source>
</evidence>